<dbReference type="GeneID" id="105033578"/>
<protein>
    <submittedName>
        <fullName evidence="4">Uncharacterized protein LOC105033578</fullName>
    </submittedName>
</protein>
<organism evidence="3 4">
    <name type="scientific">Elaeis guineensis var. tenera</name>
    <name type="common">Oil palm</name>
    <dbReference type="NCBI Taxonomy" id="51953"/>
    <lineage>
        <taxon>Eukaryota</taxon>
        <taxon>Viridiplantae</taxon>
        <taxon>Streptophyta</taxon>
        <taxon>Embryophyta</taxon>
        <taxon>Tracheophyta</taxon>
        <taxon>Spermatophyta</taxon>
        <taxon>Magnoliopsida</taxon>
        <taxon>Liliopsida</taxon>
        <taxon>Arecaceae</taxon>
        <taxon>Arecoideae</taxon>
        <taxon>Cocoseae</taxon>
        <taxon>Elaeidinae</taxon>
        <taxon>Elaeis</taxon>
    </lineage>
</organism>
<feature type="region of interest" description="Disordered" evidence="1">
    <location>
        <begin position="213"/>
        <end position="239"/>
    </location>
</feature>
<evidence type="ECO:0000259" key="2">
    <source>
        <dbReference type="Pfam" id="PF03732"/>
    </source>
</evidence>
<dbReference type="PANTHER" id="PTHR33223:SF10">
    <property type="entry name" value="AMINOTRANSFERASE-LIKE PLANT MOBILE DOMAIN-CONTAINING PROTEIN"/>
    <property type="match status" value="1"/>
</dbReference>
<sequence>MYERIKVIRHLTLALDGGYNTNPLFSDRIIQKPLLLNFKMPRLESYHGITDPVNHLESFKSLMLIHGVTDATLYHTFSSTLKGTTKYWYTSLKPWMIHSFDQMSQLFVGHFVSSWRQQKESNSLMNVKQREGKSIISYLDCFNTVILEVRNLDQSITMAVLKDGLLKNDLYYSLEKTYARDFADMLARVEKYARTDEAFEGDPQVILVEEKREERLECPPRSQQHPHSPPRCRRSRTPP</sequence>
<evidence type="ECO:0000313" key="3">
    <source>
        <dbReference type="Proteomes" id="UP000504607"/>
    </source>
</evidence>
<dbReference type="Pfam" id="PF03732">
    <property type="entry name" value="Retrotrans_gag"/>
    <property type="match status" value="1"/>
</dbReference>
<dbReference type="PANTHER" id="PTHR33223">
    <property type="entry name" value="CCHC-TYPE DOMAIN-CONTAINING PROTEIN"/>
    <property type="match status" value="1"/>
</dbReference>
<keyword evidence="3" id="KW-1185">Reference proteome</keyword>
<accession>A0A6I9QD43</accession>
<dbReference type="RefSeq" id="XP_010906743.1">
    <property type="nucleotide sequence ID" value="XM_010908441.1"/>
</dbReference>
<feature type="compositionally biased region" description="Basic residues" evidence="1">
    <location>
        <begin position="228"/>
        <end position="239"/>
    </location>
</feature>
<gene>
    <name evidence="4" type="primary">LOC105033578</name>
</gene>
<dbReference type="InterPro" id="IPR005162">
    <property type="entry name" value="Retrotrans_gag_dom"/>
</dbReference>
<feature type="domain" description="Retrotransposon gag" evidence="2">
    <location>
        <begin position="76"/>
        <end position="165"/>
    </location>
</feature>
<dbReference type="AlphaFoldDB" id="A0A6I9QD43"/>
<dbReference type="KEGG" id="egu:105033578"/>
<dbReference type="InParanoid" id="A0A6I9QD43"/>
<reference evidence="4" key="1">
    <citation type="submission" date="2025-08" db="UniProtKB">
        <authorList>
            <consortium name="RefSeq"/>
        </authorList>
    </citation>
    <scope>IDENTIFICATION</scope>
</reference>
<evidence type="ECO:0000313" key="4">
    <source>
        <dbReference type="RefSeq" id="XP_010906743.1"/>
    </source>
</evidence>
<name>A0A6I9QD43_ELAGV</name>
<proteinExistence type="predicted"/>
<evidence type="ECO:0000256" key="1">
    <source>
        <dbReference type="SAM" id="MobiDB-lite"/>
    </source>
</evidence>
<dbReference type="Proteomes" id="UP000504607">
    <property type="component" value="Unplaced"/>
</dbReference>
<dbReference type="OrthoDB" id="786775at2759"/>